<organism evidence="1 2">
    <name type="scientific">Caenimonas terrae</name>
    <dbReference type="NCBI Taxonomy" id="696074"/>
    <lineage>
        <taxon>Bacteria</taxon>
        <taxon>Pseudomonadati</taxon>
        <taxon>Pseudomonadota</taxon>
        <taxon>Betaproteobacteria</taxon>
        <taxon>Burkholderiales</taxon>
        <taxon>Comamonadaceae</taxon>
        <taxon>Caenimonas</taxon>
    </lineage>
</organism>
<evidence type="ECO:0000313" key="2">
    <source>
        <dbReference type="Proteomes" id="UP001596037"/>
    </source>
</evidence>
<dbReference type="Proteomes" id="UP001596037">
    <property type="component" value="Unassembled WGS sequence"/>
</dbReference>
<comment type="caution">
    <text evidence="1">The sequence shown here is derived from an EMBL/GenBank/DDBJ whole genome shotgun (WGS) entry which is preliminary data.</text>
</comment>
<keyword evidence="2" id="KW-1185">Reference proteome</keyword>
<sequence>MALKGNAVLAMWWDIAPPERPGFEHWHTSEHFPERLAVPGFLRGSRWVAVSAVPHYFVMYELAGLEVVRSQQYLDRVNNPTPWSTRTMAGFRNMVRSQCAVQGSLGSGIAHAMLTVRFSPQHGQAETLRAWLVDVLLPALVAKPGVSSAHLLQNMAPPGPPQVQTAEQKLRGGDASADWVLLASGYDRQAVTDLADNELNEDLLVHRGAARGVVAGVYRLGYAMAAGD</sequence>
<protein>
    <submittedName>
        <fullName evidence="1">Uncharacterized protein</fullName>
    </submittedName>
</protein>
<name>A0ABW0NA36_9BURK</name>
<reference evidence="2" key="1">
    <citation type="journal article" date="2019" name="Int. J. Syst. Evol. Microbiol.">
        <title>The Global Catalogue of Microorganisms (GCM) 10K type strain sequencing project: providing services to taxonomists for standard genome sequencing and annotation.</title>
        <authorList>
            <consortium name="The Broad Institute Genomics Platform"/>
            <consortium name="The Broad Institute Genome Sequencing Center for Infectious Disease"/>
            <person name="Wu L."/>
            <person name="Ma J."/>
        </authorList>
    </citation>
    <scope>NUCLEOTIDE SEQUENCE [LARGE SCALE GENOMIC DNA]</scope>
    <source>
        <strain evidence="2">CCUG 57401</strain>
    </source>
</reference>
<gene>
    <name evidence="1" type="ORF">ACFPOE_02745</name>
</gene>
<accession>A0ABW0NA36</accession>
<evidence type="ECO:0000313" key="1">
    <source>
        <dbReference type="EMBL" id="MFC5496438.1"/>
    </source>
</evidence>
<dbReference type="EMBL" id="JBHSMF010000002">
    <property type="protein sequence ID" value="MFC5496438.1"/>
    <property type="molecule type" value="Genomic_DNA"/>
</dbReference>
<dbReference type="RefSeq" id="WP_376848458.1">
    <property type="nucleotide sequence ID" value="NZ_JBHSMF010000002.1"/>
</dbReference>
<proteinExistence type="predicted"/>